<evidence type="ECO:0000313" key="1">
    <source>
        <dbReference type="EMBL" id="MED6209978.1"/>
    </source>
</evidence>
<accession>A0ABU6YMW4</accession>
<sequence>RTQILICYYLILKLKECCDVQGKSGVLEFENNSRSQTADLASENNSIYSSDTNIDFELSTSSDSGEDPIKHIKDFEVISATTRRTGGDEDAVKAFALPFSLEGKAKDWYHTLSNEVTTD</sequence>
<comment type="caution">
    <text evidence="1">The sequence shown here is derived from an EMBL/GenBank/DDBJ whole genome shotgun (WGS) entry which is preliminary data.</text>
</comment>
<gene>
    <name evidence="1" type="ORF">PIB30_059799</name>
</gene>
<proteinExistence type="predicted"/>
<organism evidence="1 2">
    <name type="scientific">Stylosanthes scabra</name>
    <dbReference type="NCBI Taxonomy" id="79078"/>
    <lineage>
        <taxon>Eukaryota</taxon>
        <taxon>Viridiplantae</taxon>
        <taxon>Streptophyta</taxon>
        <taxon>Embryophyta</taxon>
        <taxon>Tracheophyta</taxon>
        <taxon>Spermatophyta</taxon>
        <taxon>Magnoliopsida</taxon>
        <taxon>eudicotyledons</taxon>
        <taxon>Gunneridae</taxon>
        <taxon>Pentapetalae</taxon>
        <taxon>rosids</taxon>
        <taxon>fabids</taxon>
        <taxon>Fabales</taxon>
        <taxon>Fabaceae</taxon>
        <taxon>Papilionoideae</taxon>
        <taxon>50 kb inversion clade</taxon>
        <taxon>dalbergioids sensu lato</taxon>
        <taxon>Dalbergieae</taxon>
        <taxon>Pterocarpus clade</taxon>
        <taxon>Stylosanthes</taxon>
    </lineage>
</organism>
<reference evidence="1 2" key="1">
    <citation type="journal article" date="2023" name="Plants (Basel)">
        <title>Bridging the Gap: Combining Genomics and Transcriptomics Approaches to Understand Stylosanthes scabra, an Orphan Legume from the Brazilian Caatinga.</title>
        <authorList>
            <person name="Ferreira-Neto J.R.C."/>
            <person name="da Silva M.D."/>
            <person name="Binneck E."/>
            <person name="de Melo N.F."/>
            <person name="da Silva R.H."/>
            <person name="de Melo A.L.T.M."/>
            <person name="Pandolfi V."/>
            <person name="Bustamante F.O."/>
            <person name="Brasileiro-Vidal A.C."/>
            <person name="Benko-Iseppon A.M."/>
        </authorList>
    </citation>
    <scope>NUCLEOTIDE SEQUENCE [LARGE SCALE GENOMIC DNA]</scope>
    <source>
        <tissue evidence="1">Leaves</tissue>
    </source>
</reference>
<evidence type="ECO:0000313" key="2">
    <source>
        <dbReference type="Proteomes" id="UP001341840"/>
    </source>
</evidence>
<feature type="non-terminal residue" evidence="1">
    <location>
        <position position="1"/>
    </location>
</feature>
<evidence type="ECO:0008006" key="3">
    <source>
        <dbReference type="Google" id="ProtNLM"/>
    </source>
</evidence>
<protein>
    <recommendedName>
        <fullName evidence="3">Retrotransposon gag domain-containing protein</fullName>
    </recommendedName>
</protein>
<name>A0ABU6YMW4_9FABA</name>
<dbReference type="Proteomes" id="UP001341840">
    <property type="component" value="Unassembled WGS sequence"/>
</dbReference>
<dbReference type="EMBL" id="JASCZI010242175">
    <property type="protein sequence ID" value="MED6209978.1"/>
    <property type="molecule type" value="Genomic_DNA"/>
</dbReference>
<keyword evidence="2" id="KW-1185">Reference proteome</keyword>